<dbReference type="InterPro" id="IPR038886">
    <property type="entry name" value="E3_SLX5/Rfp1"/>
</dbReference>
<proteinExistence type="predicted"/>
<protein>
    <recommendedName>
        <fullName evidence="4">Cell cycle control protein</fullName>
    </recommendedName>
</protein>
<dbReference type="GO" id="GO:0033768">
    <property type="term" value="C:SUMO-targeted ubiquitin ligase complex"/>
    <property type="evidence" value="ECO:0007669"/>
    <property type="project" value="TreeGrafter"/>
</dbReference>
<evidence type="ECO:0000313" key="3">
    <source>
        <dbReference type="Proteomes" id="UP000803844"/>
    </source>
</evidence>
<dbReference type="AlphaFoldDB" id="A0A9P5CNA3"/>
<dbReference type="EMBL" id="MU032348">
    <property type="protein sequence ID" value="KAF3765244.1"/>
    <property type="molecule type" value="Genomic_DNA"/>
</dbReference>
<organism evidence="2 3">
    <name type="scientific">Cryphonectria parasitica (strain ATCC 38755 / EP155)</name>
    <dbReference type="NCBI Taxonomy" id="660469"/>
    <lineage>
        <taxon>Eukaryota</taxon>
        <taxon>Fungi</taxon>
        <taxon>Dikarya</taxon>
        <taxon>Ascomycota</taxon>
        <taxon>Pezizomycotina</taxon>
        <taxon>Sordariomycetes</taxon>
        <taxon>Sordariomycetidae</taxon>
        <taxon>Diaporthales</taxon>
        <taxon>Cryphonectriaceae</taxon>
        <taxon>Cryphonectria-Endothia species complex</taxon>
        <taxon>Cryphonectria</taxon>
    </lineage>
</organism>
<dbReference type="GO" id="GO:0004842">
    <property type="term" value="F:ubiquitin-protein transferase activity"/>
    <property type="evidence" value="ECO:0007669"/>
    <property type="project" value="TreeGrafter"/>
</dbReference>
<dbReference type="PANTHER" id="PTHR28042">
    <property type="entry name" value="E3 UBIQUITIN-PROTEIN LIGASE COMPLEX SLX5-SLX8 SUBUNIT SLX5"/>
    <property type="match status" value="1"/>
</dbReference>
<comment type="caution">
    <text evidence="2">The sequence shown here is derived from an EMBL/GenBank/DDBJ whole genome shotgun (WGS) entry which is preliminary data.</text>
</comment>
<keyword evidence="3" id="KW-1185">Reference proteome</keyword>
<sequence>MNANPLAGNQPEFNYQANGFGGLAGRQPTPKPDFEPPPPARPGFTRHTGPDRDTNDEMVVVCASCDNELKYSAAAADDDGARPAKRPRNKKDREEHHFWAVKGCGHVYCRDCYENRRKYKSKDYDKLGFRVNYSYKTPKVFCAVDACDSDVTNNQSWVGIFI</sequence>
<dbReference type="OrthoDB" id="2398441at2759"/>
<feature type="compositionally biased region" description="Pro residues" evidence="1">
    <location>
        <begin position="29"/>
        <end position="41"/>
    </location>
</feature>
<evidence type="ECO:0000313" key="2">
    <source>
        <dbReference type="EMBL" id="KAF3765244.1"/>
    </source>
</evidence>
<feature type="region of interest" description="Disordered" evidence="1">
    <location>
        <begin position="1"/>
        <end position="54"/>
    </location>
</feature>
<gene>
    <name evidence="2" type="ORF">M406DRAFT_356892</name>
</gene>
<reference evidence="2" key="1">
    <citation type="journal article" date="2020" name="Phytopathology">
        <title>Genome sequence of the chestnut blight fungus Cryphonectria parasitica EP155: A fundamental resource for an archetypical invasive plant pathogen.</title>
        <authorList>
            <person name="Crouch J.A."/>
            <person name="Dawe A."/>
            <person name="Aerts A."/>
            <person name="Barry K."/>
            <person name="Churchill A.C.L."/>
            <person name="Grimwood J."/>
            <person name="Hillman B."/>
            <person name="Milgroom M.G."/>
            <person name="Pangilinan J."/>
            <person name="Smith M."/>
            <person name="Salamov A."/>
            <person name="Schmutz J."/>
            <person name="Yadav J."/>
            <person name="Grigoriev I.V."/>
            <person name="Nuss D."/>
        </authorList>
    </citation>
    <scope>NUCLEOTIDE SEQUENCE</scope>
    <source>
        <strain evidence="2">EP155</strain>
    </source>
</reference>
<dbReference type="Proteomes" id="UP000803844">
    <property type="component" value="Unassembled WGS sequence"/>
</dbReference>
<dbReference type="PANTHER" id="PTHR28042:SF1">
    <property type="entry name" value="E3 UBIQUITIN-PROTEIN LIGASE COMPLEX SLX5-SLX8 SUBUNIT SLX5"/>
    <property type="match status" value="1"/>
</dbReference>
<accession>A0A9P5CNA3</accession>
<evidence type="ECO:0008006" key="4">
    <source>
        <dbReference type="Google" id="ProtNLM"/>
    </source>
</evidence>
<dbReference type="GeneID" id="63840676"/>
<dbReference type="RefSeq" id="XP_040776205.1">
    <property type="nucleotide sequence ID" value="XM_040923547.1"/>
</dbReference>
<evidence type="ECO:0000256" key="1">
    <source>
        <dbReference type="SAM" id="MobiDB-lite"/>
    </source>
</evidence>
<name>A0A9P5CNA3_CRYP1</name>